<dbReference type="EMBL" id="CP054257">
    <property type="protein sequence ID" value="QTQ12666.1"/>
    <property type="molecule type" value="Genomic_DNA"/>
</dbReference>
<protein>
    <submittedName>
        <fullName evidence="2">Uncharacterized protein</fullName>
    </submittedName>
</protein>
<gene>
    <name evidence="2" type="ORF">HRI96_10925</name>
</gene>
<feature type="region of interest" description="Disordered" evidence="1">
    <location>
        <begin position="43"/>
        <end position="71"/>
    </location>
</feature>
<reference evidence="2" key="2">
    <citation type="journal article" date="2021" name="Microbiol. Resour. Announc.">
        <title>Complete Genome Sequences of Three Human Oral Treponema parvum Isolates.</title>
        <authorList>
            <person name="Zeng H."/>
            <person name="Watt R.M."/>
        </authorList>
    </citation>
    <scope>NUCLEOTIDE SEQUENCE</scope>
    <source>
        <strain evidence="2">ATCC 700773</strain>
    </source>
</reference>
<accession>A0A975F1E7</accession>
<evidence type="ECO:0000256" key="1">
    <source>
        <dbReference type="SAM" id="MobiDB-lite"/>
    </source>
</evidence>
<sequence length="71" mass="8157">MNNIFHTVKKFIHKILRGYKDISRISGGCAYIPPGCLTSPGREQKEVRAQENAVKHLEKHLEPKENEAERD</sequence>
<dbReference type="RefSeq" id="WP_210117379.1">
    <property type="nucleotide sequence ID" value="NZ_CP054257.1"/>
</dbReference>
<reference evidence="2" key="1">
    <citation type="submission" date="2020-05" db="EMBL/GenBank/DDBJ databases">
        <authorList>
            <person name="Zeng H."/>
            <person name="Chan Y.K."/>
            <person name="Watt R.M."/>
        </authorList>
    </citation>
    <scope>NUCLEOTIDE SEQUENCE</scope>
    <source>
        <strain evidence="2">ATCC 700773</strain>
    </source>
</reference>
<dbReference type="AlphaFoldDB" id="A0A975F1E7"/>
<evidence type="ECO:0000313" key="2">
    <source>
        <dbReference type="EMBL" id="QTQ12666.1"/>
    </source>
</evidence>
<proteinExistence type="predicted"/>
<name>A0A975F1E7_9SPIR</name>
<evidence type="ECO:0000313" key="3">
    <source>
        <dbReference type="Proteomes" id="UP000671995"/>
    </source>
</evidence>
<dbReference type="Proteomes" id="UP000671995">
    <property type="component" value="Chromosome"/>
</dbReference>
<organism evidence="2 3">
    <name type="scientific">Treponema parvum</name>
    <dbReference type="NCBI Taxonomy" id="138851"/>
    <lineage>
        <taxon>Bacteria</taxon>
        <taxon>Pseudomonadati</taxon>
        <taxon>Spirochaetota</taxon>
        <taxon>Spirochaetia</taxon>
        <taxon>Spirochaetales</taxon>
        <taxon>Treponemataceae</taxon>
        <taxon>Treponema</taxon>
    </lineage>
</organism>